<dbReference type="Pfam" id="PF00350">
    <property type="entry name" value="Dynamin_N"/>
    <property type="match status" value="1"/>
</dbReference>
<dbReference type="RefSeq" id="WP_183220615.1">
    <property type="nucleotide sequence ID" value="NZ_BMPW01000004.1"/>
</dbReference>
<dbReference type="SUPFAM" id="SSF52540">
    <property type="entry name" value="P-loop containing nucleoside triphosphate hydrolases"/>
    <property type="match status" value="1"/>
</dbReference>
<protein>
    <recommendedName>
        <fullName evidence="1">Dynamin N-terminal domain-containing protein</fullName>
    </recommendedName>
</protein>
<reference evidence="2 3" key="1">
    <citation type="submission" date="2020-08" db="EMBL/GenBank/DDBJ databases">
        <title>Genomic Encyclopedia of Type Strains, Phase III (KMG-III): the genomes of soil and plant-associated and newly described type strains.</title>
        <authorList>
            <person name="Whitman W."/>
        </authorList>
    </citation>
    <scope>NUCLEOTIDE SEQUENCE [LARGE SCALE GENOMIC DNA]</scope>
    <source>
        <strain evidence="2 3">CECT 3287</strain>
    </source>
</reference>
<dbReference type="InterPro" id="IPR045063">
    <property type="entry name" value="Dynamin_N"/>
</dbReference>
<comment type="caution">
    <text evidence="2">The sequence shown here is derived from an EMBL/GenBank/DDBJ whole genome shotgun (WGS) entry which is preliminary data.</text>
</comment>
<organism evidence="2 3">
    <name type="scientific">Actinoplanes campanulatus</name>
    <dbReference type="NCBI Taxonomy" id="113559"/>
    <lineage>
        <taxon>Bacteria</taxon>
        <taxon>Bacillati</taxon>
        <taxon>Actinomycetota</taxon>
        <taxon>Actinomycetes</taxon>
        <taxon>Micromonosporales</taxon>
        <taxon>Micromonosporaceae</taxon>
        <taxon>Actinoplanes</taxon>
    </lineage>
</organism>
<evidence type="ECO:0000259" key="1">
    <source>
        <dbReference type="Pfam" id="PF00350"/>
    </source>
</evidence>
<evidence type="ECO:0000313" key="3">
    <source>
        <dbReference type="Proteomes" id="UP000590749"/>
    </source>
</evidence>
<dbReference type="Proteomes" id="UP000590749">
    <property type="component" value="Unassembled WGS sequence"/>
</dbReference>
<accession>A0A7W5AGU3</accession>
<dbReference type="EMBL" id="JACHXF010000006">
    <property type="protein sequence ID" value="MBB3095704.1"/>
    <property type="molecule type" value="Genomic_DNA"/>
</dbReference>
<evidence type="ECO:0000313" key="2">
    <source>
        <dbReference type="EMBL" id="MBB3095704.1"/>
    </source>
</evidence>
<dbReference type="InterPro" id="IPR027417">
    <property type="entry name" value="P-loop_NTPase"/>
</dbReference>
<name>A0A7W5AGU3_9ACTN</name>
<sequence>MHPVPARIARLCDEVAPLLDEAGRQTAATIRDTVGEPLRLAVVGRVKAGKSTLVNALVGRRIAPTAAGECTRTVTWYRYGAPERAELHLHDGTRRDLPLHDGRLPETLGTPAEDVARIVVHLQAAALRDKTLIDTPGLATLTGENEDATRKAVLGVSPDGSEAASRYAAGQADAVLFVFREAERQDEVEFLRQFRSATGELGASAVNAIGVLSQADLFGDGGADPFAAADAAAARLAGARAADVSAVVAAAGLLAETARTGLIREGDARVLAATTGVPDQRLRLRHRLPLPDGIDVAALERLYTALGVHGVHEGRRHCATGAHQLVNWLETVSGLGRVEDLLRRSLLCRAHALKAMRAMAVLTRAADASEADTGAVLALIEQARLDPVLHPVRELRALRNLVAEAPTSPLRVELEQVAADSSDPDRLGLAETAAAGDIAGEARRRAAAAQSQAAFALLPAEAEAGRVLARSYQLIARRAES</sequence>
<dbReference type="Gene3D" id="3.40.50.300">
    <property type="entry name" value="P-loop containing nucleotide triphosphate hydrolases"/>
    <property type="match status" value="1"/>
</dbReference>
<keyword evidence="3" id="KW-1185">Reference proteome</keyword>
<feature type="domain" description="Dynamin N-terminal" evidence="1">
    <location>
        <begin position="40"/>
        <end position="191"/>
    </location>
</feature>
<dbReference type="AlphaFoldDB" id="A0A7W5AGU3"/>
<proteinExistence type="predicted"/>
<gene>
    <name evidence="2" type="ORF">FHR83_003374</name>
</gene>